<dbReference type="EMBL" id="KI894019">
    <property type="protein sequence ID" value="OCF27258.1"/>
    <property type="molecule type" value="Genomic_DNA"/>
</dbReference>
<dbReference type="KEGG" id="kbi:30206497"/>
<reference evidence="1" key="3">
    <citation type="submission" date="2014-01" db="EMBL/GenBank/DDBJ databases">
        <title>Evolution of pathogenesis and genome organization in the Tremellales.</title>
        <authorList>
            <person name="Cuomo C."/>
            <person name="Litvintseva A."/>
            <person name="Heitman J."/>
            <person name="Chen Y."/>
            <person name="Sun S."/>
            <person name="Springer D."/>
            <person name="Dromer F."/>
            <person name="Young S."/>
            <person name="Zeng Q."/>
            <person name="Chapman S."/>
            <person name="Gujja S."/>
            <person name="Saif S."/>
            <person name="Birren B."/>
        </authorList>
    </citation>
    <scope>NUCLEOTIDE SEQUENCE</scope>
    <source>
        <strain evidence="1">CBS 10118</strain>
    </source>
</reference>
<name>A0A1B9G8A5_9TREE</name>
<dbReference type="Proteomes" id="UP000092730">
    <property type="component" value="Chromosome 2"/>
</dbReference>
<dbReference type="EMBL" id="CP144542">
    <property type="protein sequence ID" value="WVW81405.1"/>
    <property type="molecule type" value="Genomic_DNA"/>
</dbReference>
<keyword evidence="3" id="KW-1185">Reference proteome</keyword>
<sequence>MCFVPSTPSNITTDSRCCFESLTCAQTICAYQRSEIVQEEKNIWCNMDLRTNDWAYRQDNGTVCKQGGGGWCLSGFNTQQSSVGVKVMVSRGFWERTALVLLGLGILSRLVV</sequence>
<accession>A0A1B9G8A5</accession>
<evidence type="ECO:0000313" key="3">
    <source>
        <dbReference type="Proteomes" id="UP000092730"/>
    </source>
</evidence>
<reference evidence="2" key="2">
    <citation type="submission" date="2013-07" db="EMBL/GenBank/DDBJ databases">
        <authorList>
            <consortium name="The Broad Institute Genome Sequencing Platform"/>
            <person name="Cuomo C."/>
            <person name="Litvintseva A."/>
            <person name="Chen Y."/>
            <person name="Heitman J."/>
            <person name="Sun S."/>
            <person name="Springer D."/>
            <person name="Dromer F."/>
            <person name="Young S.K."/>
            <person name="Zeng Q."/>
            <person name="Gargeya S."/>
            <person name="Fitzgerald M."/>
            <person name="Abouelleil A."/>
            <person name="Alvarado L."/>
            <person name="Berlin A.M."/>
            <person name="Chapman S.B."/>
            <person name="Dewar J."/>
            <person name="Goldberg J."/>
            <person name="Griggs A."/>
            <person name="Gujja S."/>
            <person name="Hansen M."/>
            <person name="Howarth C."/>
            <person name="Imamovic A."/>
            <person name="Larimer J."/>
            <person name="McCowan C."/>
            <person name="Murphy C."/>
            <person name="Pearson M."/>
            <person name="Priest M."/>
            <person name="Roberts A."/>
            <person name="Saif S."/>
            <person name="Shea T."/>
            <person name="Sykes S."/>
            <person name="Wortman J."/>
            <person name="Nusbaum C."/>
            <person name="Birren B."/>
        </authorList>
    </citation>
    <scope>NUCLEOTIDE SEQUENCE</scope>
    <source>
        <strain evidence="2">CBS 10118</strain>
    </source>
</reference>
<evidence type="ECO:0000313" key="1">
    <source>
        <dbReference type="EMBL" id="OCF27258.1"/>
    </source>
</evidence>
<organism evidence="1">
    <name type="scientific">Kwoniella bestiolae CBS 10118</name>
    <dbReference type="NCBI Taxonomy" id="1296100"/>
    <lineage>
        <taxon>Eukaryota</taxon>
        <taxon>Fungi</taxon>
        <taxon>Dikarya</taxon>
        <taxon>Basidiomycota</taxon>
        <taxon>Agaricomycotina</taxon>
        <taxon>Tremellomycetes</taxon>
        <taxon>Tremellales</taxon>
        <taxon>Cryptococcaceae</taxon>
        <taxon>Kwoniella</taxon>
    </lineage>
</organism>
<dbReference type="VEuPathDB" id="FungiDB:I302_02098"/>
<reference evidence="1" key="1">
    <citation type="submission" date="2013-07" db="EMBL/GenBank/DDBJ databases">
        <title>The Genome Sequence of Cryptococcus bestiolae CBS10118.</title>
        <authorList>
            <consortium name="The Broad Institute Genome Sequencing Platform"/>
            <person name="Cuomo C."/>
            <person name="Litvintseva A."/>
            <person name="Chen Y."/>
            <person name="Heitman J."/>
            <person name="Sun S."/>
            <person name="Springer D."/>
            <person name="Dromer F."/>
            <person name="Young S.K."/>
            <person name="Zeng Q."/>
            <person name="Gargeya S."/>
            <person name="Fitzgerald M."/>
            <person name="Abouelleil A."/>
            <person name="Alvarado L."/>
            <person name="Berlin A.M."/>
            <person name="Chapman S.B."/>
            <person name="Dewar J."/>
            <person name="Goldberg J."/>
            <person name="Griggs A."/>
            <person name="Gujja S."/>
            <person name="Hansen M."/>
            <person name="Howarth C."/>
            <person name="Imamovic A."/>
            <person name="Larimer J."/>
            <person name="McCowan C."/>
            <person name="Murphy C."/>
            <person name="Pearson M."/>
            <person name="Priest M."/>
            <person name="Roberts A."/>
            <person name="Saif S."/>
            <person name="Shea T."/>
            <person name="Sykes S."/>
            <person name="Wortman J."/>
            <person name="Nusbaum C."/>
            <person name="Birren B."/>
        </authorList>
    </citation>
    <scope>NUCLEOTIDE SEQUENCE [LARGE SCALE GENOMIC DNA]</scope>
    <source>
        <strain evidence="1">CBS 10118</strain>
    </source>
</reference>
<evidence type="ECO:0000313" key="2">
    <source>
        <dbReference type="EMBL" id="WVW81405.1"/>
    </source>
</evidence>
<protein>
    <submittedName>
        <fullName evidence="1">Uncharacterized protein</fullName>
    </submittedName>
</protein>
<dbReference type="OrthoDB" id="10373339at2759"/>
<dbReference type="AlphaFoldDB" id="A0A1B9G8A5"/>
<reference evidence="2" key="4">
    <citation type="submission" date="2024-02" db="EMBL/GenBank/DDBJ databases">
        <title>Comparative genomics of Cryptococcus and Kwoniella reveals pathogenesis evolution and contrasting modes of karyotype evolution via chromosome fusion or intercentromeric recombination.</title>
        <authorList>
            <person name="Coelho M.A."/>
            <person name="David-Palma M."/>
            <person name="Shea T."/>
            <person name="Bowers K."/>
            <person name="McGinley-Smith S."/>
            <person name="Mohammad A.W."/>
            <person name="Gnirke A."/>
            <person name="Yurkov A.M."/>
            <person name="Nowrousian M."/>
            <person name="Sun S."/>
            <person name="Cuomo C.A."/>
            <person name="Heitman J."/>
        </authorList>
    </citation>
    <scope>NUCLEOTIDE SEQUENCE</scope>
    <source>
        <strain evidence="2">CBS 10118</strain>
    </source>
</reference>
<dbReference type="RefSeq" id="XP_019048328.1">
    <property type="nucleotide sequence ID" value="XM_019188766.1"/>
</dbReference>
<gene>
    <name evidence="1" type="ORF">I302_02098</name>
    <name evidence="2" type="ORF">I302_103398</name>
</gene>
<dbReference type="GeneID" id="30206497"/>
<proteinExistence type="predicted"/>